<protein>
    <submittedName>
        <fullName evidence="2">Nuclear transport factor 2 family protein</fullName>
    </submittedName>
</protein>
<dbReference type="Pfam" id="PF13577">
    <property type="entry name" value="SnoaL_4"/>
    <property type="match status" value="1"/>
</dbReference>
<gene>
    <name evidence="2" type="ORF">ACFMB1_17225</name>
</gene>
<dbReference type="EMBL" id="JBHPON010000003">
    <property type="protein sequence ID" value="MFC6037303.1"/>
    <property type="molecule type" value="Genomic_DNA"/>
</dbReference>
<proteinExistence type="predicted"/>
<evidence type="ECO:0000259" key="1">
    <source>
        <dbReference type="Pfam" id="PF13577"/>
    </source>
</evidence>
<dbReference type="InterPro" id="IPR032710">
    <property type="entry name" value="NTF2-like_dom_sf"/>
</dbReference>
<dbReference type="SUPFAM" id="SSF54427">
    <property type="entry name" value="NTF2-like"/>
    <property type="match status" value="1"/>
</dbReference>
<sequence length="164" mass="18444">MSAASARPPTATKESLLDRMQIQDIIIGYYAELGSGDHNFGEYFLDDSVFLLNGLKYEGRDAIEALYASFDDISDNMSRGRFRMLLTNLQIDVNGDTATASMIWTGVMNEDLKGAPKLQEQGREYDTLVKRNGVWYFQERVVVADSGLPDMFDDSYKDAEPSEE</sequence>
<comment type="caution">
    <text evidence="2">The sequence shown here is derived from an EMBL/GenBank/DDBJ whole genome shotgun (WGS) entry which is preliminary data.</text>
</comment>
<dbReference type="InterPro" id="IPR037401">
    <property type="entry name" value="SnoaL-like"/>
</dbReference>
<name>A0ABW1KYZ2_9PROT</name>
<dbReference type="Gene3D" id="3.10.450.50">
    <property type="match status" value="1"/>
</dbReference>
<dbReference type="Proteomes" id="UP001596116">
    <property type="component" value="Unassembled WGS sequence"/>
</dbReference>
<keyword evidence="3" id="KW-1185">Reference proteome</keyword>
<accession>A0ABW1KYZ2</accession>
<feature type="domain" description="SnoaL-like" evidence="1">
    <location>
        <begin position="15"/>
        <end position="140"/>
    </location>
</feature>
<evidence type="ECO:0000313" key="3">
    <source>
        <dbReference type="Proteomes" id="UP001596116"/>
    </source>
</evidence>
<evidence type="ECO:0000313" key="2">
    <source>
        <dbReference type="EMBL" id="MFC6037303.1"/>
    </source>
</evidence>
<organism evidence="2 3">
    <name type="scientific">Hyphococcus aureus</name>
    <dbReference type="NCBI Taxonomy" id="2666033"/>
    <lineage>
        <taxon>Bacteria</taxon>
        <taxon>Pseudomonadati</taxon>
        <taxon>Pseudomonadota</taxon>
        <taxon>Alphaproteobacteria</taxon>
        <taxon>Parvularculales</taxon>
        <taxon>Parvularculaceae</taxon>
        <taxon>Hyphococcus</taxon>
    </lineage>
</organism>
<dbReference type="RefSeq" id="WP_379923965.1">
    <property type="nucleotide sequence ID" value="NZ_JBHPON010000003.1"/>
</dbReference>
<reference evidence="2 3" key="1">
    <citation type="submission" date="2024-09" db="EMBL/GenBank/DDBJ databases">
        <authorList>
            <person name="Zhang Z.-H."/>
        </authorList>
    </citation>
    <scope>NUCLEOTIDE SEQUENCE [LARGE SCALE GENOMIC DNA]</scope>
    <source>
        <strain evidence="2 3">HHTR114</strain>
    </source>
</reference>